<evidence type="ECO:0000259" key="8">
    <source>
        <dbReference type="PROSITE" id="PS51918"/>
    </source>
</evidence>
<dbReference type="NCBIfam" id="TIGR04053">
    <property type="entry name" value="TIGR04053 family radical SAM/SPASM domain-containing protein"/>
    <property type="match status" value="1"/>
</dbReference>
<dbReference type="InterPro" id="IPR006638">
    <property type="entry name" value="Elp3/MiaA/NifB-like_rSAM"/>
</dbReference>
<accession>M0B562</accession>
<feature type="region of interest" description="Disordered" evidence="7">
    <location>
        <begin position="249"/>
        <end position="276"/>
    </location>
</feature>
<evidence type="ECO:0000256" key="7">
    <source>
        <dbReference type="SAM" id="MobiDB-lite"/>
    </source>
</evidence>
<dbReference type="AlphaFoldDB" id="M0B562"/>
<evidence type="ECO:0000256" key="5">
    <source>
        <dbReference type="ARBA" id="ARBA00023004"/>
    </source>
</evidence>
<dbReference type="PIRSF" id="PIRSF037420">
    <property type="entry name" value="PQQ_syn_pqqE"/>
    <property type="match status" value="1"/>
</dbReference>
<dbReference type="GO" id="GO:0003824">
    <property type="term" value="F:catalytic activity"/>
    <property type="evidence" value="ECO:0007669"/>
    <property type="project" value="InterPro"/>
</dbReference>
<evidence type="ECO:0000313" key="10">
    <source>
        <dbReference type="Proteomes" id="UP000011693"/>
    </source>
</evidence>
<dbReference type="Pfam" id="PF04055">
    <property type="entry name" value="Radical_SAM"/>
    <property type="match status" value="1"/>
</dbReference>
<dbReference type="STRING" id="1227492.C482_03356"/>
<organism evidence="9 10">
    <name type="scientific">Natrialba chahannaoensis JCM 10990</name>
    <dbReference type="NCBI Taxonomy" id="1227492"/>
    <lineage>
        <taxon>Archaea</taxon>
        <taxon>Methanobacteriati</taxon>
        <taxon>Methanobacteriota</taxon>
        <taxon>Stenosarchaea group</taxon>
        <taxon>Halobacteria</taxon>
        <taxon>Halobacteriales</taxon>
        <taxon>Natrialbaceae</taxon>
        <taxon>Natrialba</taxon>
    </lineage>
</organism>
<reference evidence="9 10" key="1">
    <citation type="journal article" date="2014" name="PLoS Genet.">
        <title>Phylogenetically driven sequencing of extremely halophilic archaea reveals strategies for static and dynamic osmo-response.</title>
        <authorList>
            <person name="Becker E.A."/>
            <person name="Seitzer P.M."/>
            <person name="Tritt A."/>
            <person name="Larsen D."/>
            <person name="Krusor M."/>
            <person name="Yao A.I."/>
            <person name="Wu D."/>
            <person name="Madern D."/>
            <person name="Eisen J.A."/>
            <person name="Darling A.E."/>
            <person name="Facciotti M.T."/>
        </authorList>
    </citation>
    <scope>NUCLEOTIDE SEQUENCE [LARGE SCALE GENOMIC DNA]</scope>
    <source>
        <strain evidence="9 10">JCM 10990</strain>
    </source>
</reference>
<gene>
    <name evidence="9" type="ORF">C482_03356</name>
</gene>
<dbReference type="SFLD" id="SFLDS00029">
    <property type="entry name" value="Radical_SAM"/>
    <property type="match status" value="1"/>
</dbReference>
<comment type="caution">
    <text evidence="9">The sequence shown here is derived from an EMBL/GenBank/DDBJ whole genome shotgun (WGS) entry which is preliminary data.</text>
</comment>
<dbReference type="Gene3D" id="3.20.20.70">
    <property type="entry name" value="Aldolase class I"/>
    <property type="match status" value="1"/>
</dbReference>
<dbReference type="GO" id="GO:0051539">
    <property type="term" value="F:4 iron, 4 sulfur cluster binding"/>
    <property type="evidence" value="ECO:0007669"/>
    <property type="project" value="UniProtKB-KW"/>
</dbReference>
<protein>
    <submittedName>
        <fullName evidence="9">Radical SAM domain protein</fullName>
    </submittedName>
</protein>
<dbReference type="CDD" id="cd21123">
    <property type="entry name" value="SPASM_MftC-like"/>
    <property type="match status" value="1"/>
</dbReference>
<dbReference type="CDD" id="cd01335">
    <property type="entry name" value="Radical_SAM"/>
    <property type="match status" value="1"/>
</dbReference>
<evidence type="ECO:0000256" key="1">
    <source>
        <dbReference type="ARBA" id="ARBA00001966"/>
    </source>
</evidence>
<dbReference type="InterPro" id="IPR058240">
    <property type="entry name" value="rSAM_sf"/>
</dbReference>
<keyword evidence="3" id="KW-0949">S-adenosyl-L-methionine</keyword>
<evidence type="ECO:0000256" key="4">
    <source>
        <dbReference type="ARBA" id="ARBA00022723"/>
    </source>
</evidence>
<feature type="domain" description="Radical SAM core" evidence="8">
    <location>
        <begin position="19"/>
        <end position="230"/>
    </location>
</feature>
<dbReference type="RefSeq" id="WP_006166066.1">
    <property type="nucleotide sequence ID" value="NZ_AOIN01000023.1"/>
</dbReference>
<evidence type="ECO:0000256" key="3">
    <source>
        <dbReference type="ARBA" id="ARBA00022691"/>
    </source>
</evidence>
<sequence>MSPSHASPPSPTDRALDTTRRPLVLIWELTQACALACDHCRADAQPARHPDELTTAEGKALLESAREFGDGQLVVLSGGDPLVRDDVDELVAHGTDLGLRMTMTPSGTQSLTRQRIDILSDAGLRRMAVSLDGASAETHDSFRGESGSFEATIRAIEDARAAGVPVQVNTTVCQATVDELPGIRSLLRDIGVVMWSVFFLVPVGRGRVLESISPKQADDVMSWLQGVSESEPFGVKTTEAPQYRRVCVQSRSEAENTDGTGSDGNGGPSVGASTGLQRRGGIVAGDGFAFVSHTGEVYPSGFLPRSAGSVRDRALTELYRDSELFTSLRDRDQLSGKCGACPYRAVCGGSRSRAYAHSGDPLTSDPLCPYVPEGYDGELPWDDPETAPSPPS</sequence>
<feature type="compositionally biased region" description="Acidic residues" evidence="7">
    <location>
        <begin position="375"/>
        <end position="385"/>
    </location>
</feature>
<dbReference type="SFLD" id="SFLDG01067">
    <property type="entry name" value="SPASM/twitch_domain_containing"/>
    <property type="match status" value="1"/>
</dbReference>
<keyword evidence="2" id="KW-0004">4Fe-4S</keyword>
<dbReference type="SMART" id="SM00729">
    <property type="entry name" value="Elp3"/>
    <property type="match status" value="1"/>
</dbReference>
<dbReference type="InterPro" id="IPR050377">
    <property type="entry name" value="Radical_SAM_PqqE_MftC-like"/>
</dbReference>
<dbReference type="InterPro" id="IPR017200">
    <property type="entry name" value="PqqE-like"/>
</dbReference>
<dbReference type="OrthoDB" id="30736at2157"/>
<dbReference type="GO" id="GO:0046872">
    <property type="term" value="F:metal ion binding"/>
    <property type="evidence" value="ECO:0007669"/>
    <property type="project" value="UniProtKB-KW"/>
</dbReference>
<dbReference type="SUPFAM" id="SSF102114">
    <property type="entry name" value="Radical SAM enzymes"/>
    <property type="match status" value="1"/>
</dbReference>
<comment type="cofactor">
    <cofactor evidence="1">
        <name>[4Fe-4S] cluster</name>
        <dbReference type="ChEBI" id="CHEBI:49883"/>
    </cofactor>
</comment>
<dbReference type="PANTHER" id="PTHR11228:SF34">
    <property type="entry name" value="TUNGSTEN-CONTAINING ALDEHYDE FERREDOXIN OXIDOREDUCTASE COFACTOR MODIFYING PROTEIN"/>
    <property type="match status" value="1"/>
</dbReference>
<keyword evidence="6" id="KW-0411">Iron-sulfur</keyword>
<dbReference type="InterPro" id="IPR007197">
    <property type="entry name" value="rSAM"/>
</dbReference>
<dbReference type="PATRIC" id="fig|1227492.4.peg.652"/>
<keyword evidence="10" id="KW-1185">Reference proteome</keyword>
<dbReference type="EMBL" id="AOIN01000023">
    <property type="protein sequence ID" value="ELZ04799.1"/>
    <property type="molecule type" value="Genomic_DNA"/>
</dbReference>
<dbReference type="PROSITE" id="PS51918">
    <property type="entry name" value="RADICAL_SAM"/>
    <property type="match status" value="1"/>
</dbReference>
<dbReference type="Proteomes" id="UP000011693">
    <property type="component" value="Unassembled WGS sequence"/>
</dbReference>
<dbReference type="PANTHER" id="PTHR11228">
    <property type="entry name" value="RADICAL SAM DOMAIN PROTEIN"/>
    <property type="match status" value="1"/>
</dbReference>
<name>M0B562_9EURY</name>
<dbReference type="InterPro" id="IPR013785">
    <property type="entry name" value="Aldolase_TIM"/>
</dbReference>
<evidence type="ECO:0000256" key="6">
    <source>
        <dbReference type="ARBA" id="ARBA00023014"/>
    </source>
</evidence>
<proteinExistence type="predicted"/>
<evidence type="ECO:0000313" key="9">
    <source>
        <dbReference type="EMBL" id="ELZ04799.1"/>
    </source>
</evidence>
<keyword evidence="5" id="KW-0408">Iron</keyword>
<feature type="region of interest" description="Disordered" evidence="7">
    <location>
        <begin position="354"/>
        <end position="392"/>
    </location>
</feature>
<dbReference type="SFLD" id="SFLDG01386">
    <property type="entry name" value="main_SPASM_domain-containing"/>
    <property type="match status" value="1"/>
</dbReference>
<evidence type="ECO:0000256" key="2">
    <source>
        <dbReference type="ARBA" id="ARBA00022485"/>
    </source>
</evidence>
<keyword evidence="4" id="KW-0479">Metal-binding</keyword>